<dbReference type="PANTHER" id="PTHR19143">
    <property type="entry name" value="FIBRINOGEN/TENASCIN/ANGIOPOEITIN"/>
    <property type="match status" value="1"/>
</dbReference>
<name>A0ABR3MB08_9TELE</name>
<dbReference type="InterPro" id="IPR002181">
    <property type="entry name" value="Fibrinogen_a/b/g_C_dom"/>
</dbReference>
<dbReference type="InterPro" id="IPR050373">
    <property type="entry name" value="Fibrinogen_C-term_domain"/>
</dbReference>
<keyword evidence="1" id="KW-0812">Transmembrane</keyword>
<feature type="domain" description="Fibrinogen C-terminal" evidence="2">
    <location>
        <begin position="44"/>
        <end position="124"/>
    </location>
</feature>
<dbReference type="SUPFAM" id="SSF56496">
    <property type="entry name" value="Fibrinogen C-terminal domain-like"/>
    <property type="match status" value="1"/>
</dbReference>
<evidence type="ECO:0000256" key="1">
    <source>
        <dbReference type="SAM" id="Phobius"/>
    </source>
</evidence>
<dbReference type="InterPro" id="IPR036056">
    <property type="entry name" value="Fibrinogen-like_C"/>
</dbReference>
<reference evidence="3 4" key="1">
    <citation type="submission" date="2023-09" db="EMBL/GenBank/DDBJ databases">
        <authorList>
            <person name="Wang M."/>
        </authorList>
    </citation>
    <scope>NUCLEOTIDE SEQUENCE [LARGE SCALE GENOMIC DNA]</scope>
    <source>
        <strain evidence="3">GT-2023</strain>
        <tissue evidence="3">Liver</tissue>
    </source>
</reference>
<organism evidence="3 4">
    <name type="scientific">Cirrhinus molitorella</name>
    <name type="common">mud carp</name>
    <dbReference type="NCBI Taxonomy" id="172907"/>
    <lineage>
        <taxon>Eukaryota</taxon>
        <taxon>Metazoa</taxon>
        <taxon>Chordata</taxon>
        <taxon>Craniata</taxon>
        <taxon>Vertebrata</taxon>
        <taxon>Euteleostomi</taxon>
        <taxon>Actinopterygii</taxon>
        <taxon>Neopterygii</taxon>
        <taxon>Teleostei</taxon>
        <taxon>Ostariophysi</taxon>
        <taxon>Cypriniformes</taxon>
        <taxon>Cyprinidae</taxon>
        <taxon>Labeoninae</taxon>
        <taxon>Labeonini</taxon>
        <taxon>Cirrhinus</taxon>
    </lineage>
</organism>
<accession>A0ABR3MB08</accession>
<keyword evidence="4" id="KW-1185">Reference proteome</keyword>
<dbReference type="Pfam" id="PF00147">
    <property type="entry name" value="Fibrinogen_C"/>
    <property type="match status" value="1"/>
</dbReference>
<proteinExistence type="predicted"/>
<dbReference type="Proteomes" id="UP001558613">
    <property type="component" value="Unassembled WGS sequence"/>
</dbReference>
<evidence type="ECO:0000259" key="2">
    <source>
        <dbReference type="PROSITE" id="PS51406"/>
    </source>
</evidence>
<keyword evidence="1" id="KW-0472">Membrane</keyword>
<evidence type="ECO:0000313" key="4">
    <source>
        <dbReference type="Proteomes" id="UP001558613"/>
    </source>
</evidence>
<dbReference type="PROSITE" id="PS51406">
    <property type="entry name" value="FIBRINOGEN_C_2"/>
    <property type="match status" value="1"/>
</dbReference>
<sequence>MHLSPEHSQNLSPYSAPDPLSWTSEAMITNMIVLLFVSALFPMLTDTAVVKDCSDVYASGYKTSGVYLVSSTYGQVKVYCEMEQNSKEYWTVFLRRKDGEVNFYRPWWSYKWGFGIKAANTGRV</sequence>
<dbReference type="EMBL" id="JAYMGO010000014">
    <property type="protein sequence ID" value="KAL1262280.1"/>
    <property type="molecule type" value="Genomic_DNA"/>
</dbReference>
<gene>
    <name evidence="3" type="ORF">QQF64_007545</name>
</gene>
<comment type="caution">
    <text evidence="3">The sequence shown here is derived from an EMBL/GenBank/DDBJ whole genome shotgun (WGS) entry which is preliminary data.</text>
</comment>
<evidence type="ECO:0000313" key="3">
    <source>
        <dbReference type="EMBL" id="KAL1262280.1"/>
    </source>
</evidence>
<dbReference type="Gene3D" id="3.90.215.10">
    <property type="entry name" value="Gamma Fibrinogen, chain A, domain 1"/>
    <property type="match status" value="1"/>
</dbReference>
<keyword evidence="1" id="KW-1133">Transmembrane helix</keyword>
<protein>
    <recommendedName>
        <fullName evidence="2">Fibrinogen C-terminal domain-containing protein</fullName>
    </recommendedName>
</protein>
<dbReference type="InterPro" id="IPR014716">
    <property type="entry name" value="Fibrinogen_a/b/g_C_1"/>
</dbReference>
<feature type="transmembrane region" description="Helical" evidence="1">
    <location>
        <begin position="20"/>
        <end position="41"/>
    </location>
</feature>